<dbReference type="eggNOG" id="COG5434">
    <property type="taxonomic scope" value="Bacteria"/>
</dbReference>
<evidence type="ECO:0000256" key="1">
    <source>
        <dbReference type="SAM" id="SignalP"/>
    </source>
</evidence>
<evidence type="ECO:0008006" key="4">
    <source>
        <dbReference type="Google" id="ProtNLM"/>
    </source>
</evidence>
<organism evidence="2 3">
    <name type="scientific">Terriglobus roseus (strain DSM 18391 / NRRL B-41598 / KBS 63)</name>
    <dbReference type="NCBI Taxonomy" id="926566"/>
    <lineage>
        <taxon>Bacteria</taxon>
        <taxon>Pseudomonadati</taxon>
        <taxon>Acidobacteriota</taxon>
        <taxon>Terriglobia</taxon>
        <taxon>Terriglobales</taxon>
        <taxon>Acidobacteriaceae</taxon>
        <taxon>Terriglobus</taxon>
    </lineage>
</organism>
<keyword evidence="3" id="KW-1185">Reference proteome</keyword>
<dbReference type="AlphaFoldDB" id="I3ZFL8"/>
<protein>
    <recommendedName>
        <fullName evidence="4">Right handed beta helix region</fullName>
    </recommendedName>
</protein>
<reference evidence="2 3" key="1">
    <citation type="submission" date="2012-06" db="EMBL/GenBank/DDBJ databases">
        <title>Complete genome of Terriglobus roseus DSM 18391.</title>
        <authorList>
            <consortium name="US DOE Joint Genome Institute (JGI-PGF)"/>
            <person name="Lucas S."/>
            <person name="Copeland A."/>
            <person name="Lapidus A."/>
            <person name="Glavina del Rio T."/>
            <person name="Dalin E."/>
            <person name="Tice H."/>
            <person name="Bruce D."/>
            <person name="Goodwin L."/>
            <person name="Pitluck S."/>
            <person name="Peters L."/>
            <person name="Mikhailova N."/>
            <person name="Munk A.C.C."/>
            <person name="Kyrpides N."/>
            <person name="Mavromatis K."/>
            <person name="Ivanova N."/>
            <person name="Brettin T."/>
            <person name="Detter J.C."/>
            <person name="Han C."/>
            <person name="Larimer F."/>
            <person name="Land M."/>
            <person name="Hauser L."/>
            <person name="Markowitz V."/>
            <person name="Cheng J.-F."/>
            <person name="Hugenholtz P."/>
            <person name="Woyke T."/>
            <person name="Wu D."/>
            <person name="Brambilla E."/>
            <person name="Klenk H.-P."/>
            <person name="Eisen J.A."/>
        </authorList>
    </citation>
    <scope>NUCLEOTIDE SEQUENCE [LARGE SCALE GENOMIC DNA]</scope>
    <source>
        <strain evidence="3">DSM 18391 / NRRL B-41598 / KBS 63</strain>
    </source>
</reference>
<dbReference type="EMBL" id="CP003379">
    <property type="protein sequence ID" value="AFL88036.1"/>
    <property type="molecule type" value="Genomic_DNA"/>
</dbReference>
<accession>I3ZFL8</accession>
<dbReference type="OrthoDB" id="106117at2"/>
<proteinExistence type="predicted"/>
<dbReference type="SUPFAM" id="SSF51126">
    <property type="entry name" value="Pectin lyase-like"/>
    <property type="match status" value="1"/>
</dbReference>
<feature type="signal peptide" evidence="1">
    <location>
        <begin position="1"/>
        <end position="23"/>
    </location>
</feature>
<dbReference type="InterPro" id="IPR011050">
    <property type="entry name" value="Pectin_lyase_fold/virulence"/>
</dbReference>
<keyword evidence="1" id="KW-0732">Signal</keyword>
<dbReference type="Proteomes" id="UP000006056">
    <property type="component" value="Chromosome"/>
</dbReference>
<dbReference type="KEGG" id="trs:Terro_1734"/>
<evidence type="ECO:0000313" key="3">
    <source>
        <dbReference type="Proteomes" id="UP000006056"/>
    </source>
</evidence>
<dbReference type="HOGENOM" id="CLU_551984_0_0_0"/>
<feature type="chain" id="PRO_5003683858" description="Right handed beta helix region" evidence="1">
    <location>
        <begin position="24"/>
        <end position="496"/>
    </location>
</feature>
<gene>
    <name evidence="2" type="ordered locus">Terro_1734</name>
</gene>
<name>I3ZFL8_TERRK</name>
<dbReference type="InterPro" id="IPR012334">
    <property type="entry name" value="Pectin_lyas_fold"/>
</dbReference>
<sequence length="496" mass="51945">MSHLNHFWASAIVCASLTLSASATTYYVSESGGSDNNNGLSQTTAFKTLSRVGALKKVTGGDSILLRRGDVWHEQLVVPGSGSSARSRLVIDAYGQGATPIIDGADPETGWSLISAGTYQTRRTIPSYKVFVDAIYAQAVPLKAQANLAVAINTPGSFYSDADTLYVHLIDGSNPSKHTIEVSGSGHQNGIVAINKSFVTIQNLEIIRTTNSGVAFVLDSPNTAGNGPNQNNTLQALTIFNTGSSAPMPFGFDGGIMVRANTSYGSMAVTGWTIAKNLVGRLDSPVGLNYNIAGINMRGIKGAYIANNAVRTTTAMGIQDRNYGLASSCGANLIANNSLSDNEGNISAEENYDYVNNNKISNSRGFGIQVQSFGYATNNLIAHLKTSTDGTLYNGIDGAGGANAVYGNNNVSDVSGCSLTIEGTATGVQVLGGTYDATKGGQCALYTTASAGHVAFDGRTTWITKTPDAFRYRMASAGDRQNRMTQAKFMAATSGQ</sequence>
<dbReference type="Gene3D" id="2.160.20.10">
    <property type="entry name" value="Single-stranded right-handed beta-helix, Pectin lyase-like"/>
    <property type="match status" value="1"/>
</dbReference>
<evidence type="ECO:0000313" key="2">
    <source>
        <dbReference type="EMBL" id="AFL88036.1"/>
    </source>
</evidence>